<dbReference type="SUPFAM" id="SSF48239">
    <property type="entry name" value="Terpenoid cyclases/Protein prenyltransferases"/>
    <property type="match status" value="1"/>
</dbReference>
<dbReference type="Pfam" id="PF07678">
    <property type="entry name" value="TED_complement"/>
    <property type="match status" value="1"/>
</dbReference>
<keyword evidence="6" id="KW-1015">Disulfide bond</keyword>
<dbReference type="SMART" id="SM01359">
    <property type="entry name" value="A2M_N_2"/>
    <property type="match status" value="1"/>
</dbReference>
<dbReference type="Pfam" id="PF01835">
    <property type="entry name" value="MG2"/>
    <property type="match status" value="1"/>
</dbReference>
<evidence type="ECO:0000259" key="10">
    <source>
        <dbReference type="SMART" id="SM01359"/>
    </source>
</evidence>
<dbReference type="InterPro" id="IPR008930">
    <property type="entry name" value="Terpenoid_cyclase/PrenylTrfase"/>
</dbReference>
<keyword evidence="8" id="KW-1133">Transmembrane helix</keyword>
<dbReference type="Gene3D" id="2.60.40.1940">
    <property type="match status" value="1"/>
</dbReference>
<dbReference type="Gene3D" id="2.60.40.10">
    <property type="entry name" value="Immunoglobulins"/>
    <property type="match status" value="1"/>
</dbReference>
<dbReference type="Gene3D" id="1.50.10.20">
    <property type="match status" value="1"/>
</dbReference>
<sequence>MHVSRLPLLVLVISFFYMSDTSPTYYITAPKYIYPGINTSIAVHWFGDNYTQINVTGEILEEDKRLVIQRSVFENGTIGILTLPAIPVQVSSSYFELVVNGSVKNKLLFSNRVSLVKGKNKTCVLIQTEKPVYKPGETVKICVITVDRDLRPYKGQVDIIIKNPQDNIVNQWLKLRSDLGVVSKEFTLSSNAMLGYWCIRTLTDTSEAETVCFHVDEYVLPKFEVEINVPHFYIETKQSNLAGAVTAKYNYGKLVKGNVTVSIEPLYNYWNTQVFMKTYEISGSVNFSFTYEEVKSVINWGDILVRAYVTEDLTGYVMNTSSNVQHIYFEYRIKINNDQQLSVSSDLICTLKVQLLRLDNALLSKDEMEKNITIIITESIEKQWWFGENSLDKYIVEKDTLPESGIVVIKFPVKTLLQTMKIEVQYQNTTDIRYFDLSYPVTPFIDIQLPRSPIEVGREFKIQVDTSLSVQEIYYVVMAKGIIVDTGMKTNTSFTLTPEQSWAPHAILIVYFLNSNDSNSQVVKNQIQINIKGVFKNKVTLSWSKSKVQSAENVTLAINVKDSNSLVGLQIASSGKHLENGNVSIAKKVENALNMDTQHGHNTLTDALLSTSGEIELINSNVENEVYTPVRTLYPETWIWMEIDVRNSTNIKLVAPSIGHSWDASAFVISEDLGFALTEQPAKLQVLQFILIKLNLPYSVTRGEQFILEVILFNYLSEDVKVTLTLKASDLFEVIVPQGDINTNISFTANQKHVTVSSQDGVTVLFPLKPHKLGEIPITVQATSPTASDVVTETIHVKAEGVRQYYSKAEVFEVASTGNSVQSPLSKNFTFTFPEDLVEGSEEALVTVIGDFLGPSINGLECLIQMPYGCGEQNMINFAPNIYVLEYLTATQQITENIRANAISYMEKGYQTELNYKRNDGSFSAFGMGDTSGSTWLSAFVLRCFLQARPFIFISPDVLDQTIQWLVEYQDISTGIFSEPGRVIHSELQGGLNGPITLTAYILTSLLEDEAYSKLYESRVQKAVQYLESEFNGGISSNYTLSLVTYALSLANSTKAYAALTQLNSRANNIGGLKYWYSPSENKYYWQPQSTDIETAAYALLSHTIQNRISDGIPIMKWLSQQRNHLGGYFSTQDTIMALQALSQFMVVAPNSGTSLNVKVDGPHVLVPKTFHIDDENLLVLQSQQVPVSQPLTLNISVFGNGLVIVQLNIMYNQKISSRQQRNSLIPEAFSLDVTVMDNEDNFDGLSVEVCTSYKGIGNETGMALLEVGFLSGFTLGKEGIPASGSLKLVEKKDDKVYLYYDSINKNQTCVSVAMIRTANVAASQDSMVKITDYYNPRNTATRSYNSEKMKKISSCDFCGLDCSLCKSSPQTQPQINGATKIVFHLCFVVSILYFLLMIYK</sequence>
<comment type="similarity">
    <text evidence="1">Belongs to the protease inhibitor I39 (alpha-2-macroglobulin) family.</text>
</comment>
<dbReference type="Pfam" id="PF07703">
    <property type="entry name" value="A2M_BRD"/>
    <property type="match status" value="1"/>
</dbReference>
<dbReference type="InterPro" id="IPR041555">
    <property type="entry name" value="MG3"/>
</dbReference>
<dbReference type="InterPro" id="IPR019742">
    <property type="entry name" value="MacrogloblnA2_CS"/>
</dbReference>
<dbReference type="Pfam" id="PF07677">
    <property type="entry name" value="A2M_recep"/>
    <property type="match status" value="1"/>
</dbReference>
<keyword evidence="5" id="KW-0882">Thioester bond</keyword>
<keyword evidence="8" id="KW-0472">Membrane</keyword>
<dbReference type="InterPro" id="IPR050473">
    <property type="entry name" value="A2M/Complement_sys"/>
</dbReference>
<dbReference type="InterPro" id="IPR013783">
    <property type="entry name" value="Ig-like_fold"/>
</dbReference>
<dbReference type="Pfam" id="PF17791">
    <property type="entry name" value="MG3"/>
    <property type="match status" value="1"/>
</dbReference>
<dbReference type="GO" id="GO:0004867">
    <property type="term" value="F:serine-type endopeptidase inhibitor activity"/>
    <property type="evidence" value="ECO:0007669"/>
    <property type="project" value="UniProtKB-KW"/>
</dbReference>
<dbReference type="FunFam" id="2.60.40.1930:FF:000001">
    <property type="entry name" value="CD109 isoform 3"/>
    <property type="match status" value="1"/>
</dbReference>
<keyword evidence="8" id="KW-0812">Transmembrane</keyword>
<dbReference type="InterPro" id="IPR036595">
    <property type="entry name" value="A-macroglobulin_rcpt-bd_sf"/>
</dbReference>
<dbReference type="Gene3D" id="2.60.40.690">
    <property type="entry name" value="Alpha-macroglobulin, receptor-binding domain"/>
    <property type="match status" value="1"/>
</dbReference>
<feature type="chain" id="PRO_5041943878" evidence="9">
    <location>
        <begin position="22"/>
        <end position="1401"/>
    </location>
</feature>
<evidence type="ECO:0000256" key="7">
    <source>
        <dbReference type="ARBA" id="ARBA00023180"/>
    </source>
</evidence>
<keyword evidence="3 9" id="KW-0732">Signal</keyword>
<feature type="transmembrane region" description="Helical" evidence="8">
    <location>
        <begin position="1382"/>
        <end position="1400"/>
    </location>
</feature>
<keyword evidence="7" id="KW-0325">Glycoprotein</keyword>
<evidence type="ECO:0000256" key="1">
    <source>
        <dbReference type="ARBA" id="ARBA00010952"/>
    </source>
</evidence>
<dbReference type="Gene3D" id="2.20.130.20">
    <property type="match status" value="1"/>
</dbReference>
<evidence type="ECO:0000259" key="11">
    <source>
        <dbReference type="SMART" id="SM01360"/>
    </source>
</evidence>
<dbReference type="InterPro" id="IPR011626">
    <property type="entry name" value="Alpha-macroglobulin_TED"/>
</dbReference>
<dbReference type="InterPro" id="IPR041813">
    <property type="entry name" value="A2M_TED"/>
</dbReference>
<dbReference type="InterPro" id="IPR011625">
    <property type="entry name" value="A2M_N_BRD"/>
</dbReference>
<protein>
    <submittedName>
        <fullName evidence="13">CD109 antigen</fullName>
    </submittedName>
</protein>
<dbReference type="Pfam" id="PF00207">
    <property type="entry name" value="A2M"/>
    <property type="match status" value="1"/>
</dbReference>
<gene>
    <name evidence="13" type="ORF">PECUL_23A030087</name>
</gene>
<dbReference type="EMBL" id="OW240913">
    <property type="protein sequence ID" value="CAH2248914.1"/>
    <property type="molecule type" value="Genomic_DNA"/>
</dbReference>
<dbReference type="FunFam" id="1.50.10.20:FF:000001">
    <property type="entry name" value="CD109 isoform 1"/>
    <property type="match status" value="1"/>
</dbReference>
<evidence type="ECO:0000256" key="3">
    <source>
        <dbReference type="ARBA" id="ARBA00022729"/>
    </source>
</evidence>
<evidence type="ECO:0000256" key="5">
    <source>
        <dbReference type="ARBA" id="ARBA00022966"/>
    </source>
</evidence>
<feature type="domain" description="Alpha-2-macroglobulin" evidence="11">
    <location>
        <begin position="637"/>
        <end position="726"/>
    </location>
</feature>
<keyword evidence="2" id="KW-0646">Protease inhibitor</keyword>
<dbReference type="CDD" id="cd02897">
    <property type="entry name" value="A2M_2"/>
    <property type="match status" value="1"/>
</dbReference>
<dbReference type="PANTHER" id="PTHR11412">
    <property type="entry name" value="MACROGLOBULIN / COMPLEMENT"/>
    <property type="match status" value="1"/>
</dbReference>
<dbReference type="InterPro" id="IPR002890">
    <property type="entry name" value="MG2"/>
</dbReference>
<proteinExistence type="inferred from homology"/>
<organism evidence="13 14">
    <name type="scientific">Pelobates cultripes</name>
    <name type="common">Western spadefoot toad</name>
    <dbReference type="NCBI Taxonomy" id="61616"/>
    <lineage>
        <taxon>Eukaryota</taxon>
        <taxon>Metazoa</taxon>
        <taxon>Chordata</taxon>
        <taxon>Craniata</taxon>
        <taxon>Vertebrata</taxon>
        <taxon>Euteleostomi</taxon>
        <taxon>Amphibia</taxon>
        <taxon>Batrachia</taxon>
        <taxon>Anura</taxon>
        <taxon>Pelobatoidea</taxon>
        <taxon>Pelobatidae</taxon>
        <taxon>Pelobates</taxon>
    </lineage>
</organism>
<reference evidence="13" key="1">
    <citation type="submission" date="2022-03" db="EMBL/GenBank/DDBJ databases">
        <authorList>
            <person name="Alioto T."/>
            <person name="Alioto T."/>
            <person name="Gomez Garrido J."/>
        </authorList>
    </citation>
    <scope>NUCLEOTIDE SEQUENCE</scope>
</reference>
<evidence type="ECO:0000313" key="13">
    <source>
        <dbReference type="EMBL" id="CAH2248914.1"/>
    </source>
</evidence>
<dbReference type="PANTHER" id="PTHR11412:SF136">
    <property type="entry name" value="CD109 ANTIGEN"/>
    <property type="match status" value="1"/>
</dbReference>
<dbReference type="SMART" id="SM01360">
    <property type="entry name" value="A2M"/>
    <property type="match status" value="1"/>
</dbReference>
<dbReference type="InterPro" id="IPR047565">
    <property type="entry name" value="Alpha-macroglob_thiol-ester_cl"/>
</dbReference>
<dbReference type="SMART" id="SM01419">
    <property type="entry name" value="Thiol-ester_cl"/>
    <property type="match status" value="1"/>
</dbReference>
<dbReference type="SMART" id="SM01361">
    <property type="entry name" value="A2M_recep"/>
    <property type="match status" value="1"/>
</dbReference>
<evidence type="ECO:0000256" key="2">
    <source>
        <dbReference type="ARBA" id="ARBA00022690"/>
    </source>
</evidence>
<keyword evidence="4" id="KW-0722">Serine protease inhibitor</keyword>
<dbReference type="InterPro" id="IPR009048">
    <property type="entry name" value="A-macroglobulin_rcpt-bd"/>
</dbReference>
<dbReference type="Gene3D" id="2.60.120.1540">
    <property type="match status" value="1"/>
</dbReference>
<feature type="domain" description="Alpha-macroglobulin receptor-binding" evidence="12">
    <location>
        <begin position="1261"/>
        <end position="1345"/>
    </location>
</feature>
<feature type="domain" description="Alpha-2-macroglobulin bait region" evidence="10">
    <location>
        <begin position="445"/>
        <end position="571"/>
    </location>
</feature>
<feature type="signal peptide" evidence="9">
    <location>
        <begin position="1"/>
        <end position="21"/>
    </location>
</feature>
<evidence type="ECO:0000256" key="4">
    <source>
        <dbReference type="ARBA" id="ARBA00022900"/>
    </source>
</evidence>
<evidence type="ECO:0000259" key="12">
    <source>
        <dbReference type="SMART" id="SM01361"/>
    </source>
</evidence>
<evidence type="ECO:0000313" key="14">
    <source>
        <dbReference type="Proteomes" id="UP001295444"/>
    </source>
</evidence>
<name>A0AAD1RDM5_PELCU</name>
<dbReference type="PROSITE" id="PS00477">
    <property type="entry name" value="ALPHA_2_MACROGLOBULIN"/>
    <property type="match status" value="1"/>
</dbReference>
<keyword evidence="14" id="KW-1185">Reference proteome</keyword>
<evidence type="ECO:0000256" key="8">
    <source>
        <dbReference type="SAM" id="Phobius"/>
    </source>
</evidence>
<dbReference type="SUPFAM" id="SSF49410">
    <property type="entry name" value="Alpha-macroglobulin receptor domain"/>
    <property type="match status" value="1"/>
</dbReference>
<dbReference type="Proteomes" id="UP001295444">
    <property type="component" value="Chromosome 02"/>
</dbReference>
<dbReference type="Gene3D" id="2.60.40.1930">
    <property type="match status" value="2"/>
</dbReference>
<evidence type="ECO:0000256" key="9">
    <source>
        <dbReference type="SAM" id="SignalP"/>
    </source>
</evidence>
<dbReference type="InterPro" id="IPR001599">
    <property type="entry name" value="Macroglobln_a2"/>
</dbReference>
<accession>A0AAD1RDM5</accession>
<evidence type="ECO:0000256" key="6">
    <source>
        <dbReference type="ARBA" id="ARBA00023157"/>
    </source>
</evidence>
<dbReference type="GO" id="GO:0005615">
    <property type="term" value="C:extracellular space"/>
    <property type="evidence" value="ECO:0007669"/>
    <property type="project" value="InterPro"/>
</dbReference>